<reference evidence="3 4" key="1">
    <citation type="submission" date="2014-04" db="EMBL/GenBank/DDBJ databases">
        <authorList>
            <consortium name="DOE Joint Genome Institute"/>
            <person name="Kuo A."/>
            <person name="Kohler A."/>
            <person name="Costa M.D."/>
            <person name="Nagy L.G."/>
            <person name="Floudas D."/>
            <person name="Copeland A."/>
            <person name="Barry K.W."/>
            <person name="Cichocki N."/>
            <person name="Veneault-Fourrey C."/>
            <person name="LaButti K."/>
            <person name="Lindquist E.A."/>
            <person name="Lipzen A."/>
            <person name="Lundell T."/>
            <person name="Morin E."/>
            <person name="Murat C."/>
            <person name="Sun H."/>
            <person name="Tunlid A."/>
            <person name="Henrissat B."/>
            <person name="Grigoriev I.V."/>
            <person name="Hibbett D.S."/>
            <person name="Martin F."/>
            <person name="Nordberg H.P."/>
            <person name="Cantor M.N."/>
            <person name="Hua S.X."/>
        </authorList>
    </citation>
    <scope>NUCLEOTIDE SEQUENCE [LARGE SCALE GENOMIC DNA]</scope>
    <source>
        <strain evidence="3 4">Marx 270</strain>
    </source>
</reference>
<keyword evidence="2" id="KW-0472">Membrane</keyword>
<proteinExistence type="predicted"/>
<feature type="transmembrane region" description="Helical" evidence="2">
    <location>
        <begin position="478"/>
        <end position="494"/>
    </location>
</feature>
<dbReference type="HOGENOM" id="CLU_012946_2_1_1"/>
<evidence type="ECO:0000313" key="3">
    <source>
        <dbReference type="EMBL" id="KIO08281.1"/>
    </source>
</evidence>
<name>A0A0C3PIC1_PISTI</name>
<dbReference type="PANTHER" id="PTHR12459:SF15">
    <property type="entry name" value="TRANSMEMBRANE PROTEIN 135"/>
    <property type="match status" value="1"/>
</dbReference>
<keyword evidence="2" id="KW-1133">Transmembrane helix</keyword>
<evidence type="ECO:0008006" key="5">
    <source>
        <dbReference type="Google" id="ProtNLM"/>
    </source>
</evidence>
<evidence type="ECO:0000256" key="1">
    <source>
        <dbReference type="SAM" id="MobiDB-lite"/>
    </source>
</evidence>
<dbReference type="PANTHER" id="PTHR12459">
    <property type="entry name" value="TRANSMEMBRANE PROTEIN 135-RELATED"/>
    <property type="match status" value="1"/>
</dbReference>
<dbReference type="InParanoid" id="A0A0C3PIC1"/>
<protein>
    <recommendedName>
        <fullName evidence="5">Transmembrane protein 135 N-terminal domain-containing protein</fullName>
    </recommendedName>
</protein>
<dbReference type="OrthoDB" id="4021778at2759"/>
<accession>A0A0C3PIC1</accession>
<feature type="transmembrane region" description="Helical" evidence="2">
    <location>
        <begin position="439"/>
        <end position="466"/>
    </location>
</feature>
<reference evidence="4" key="2">
    <citation type="submission" date="2015-01" db="EMBL/GenBank/DDBJ databases">
        <title>Evolutionary Origins and Diversification of the Mycorrhizal Mutualists.</title>
        <authorList>
            <consortium name="DOE Joint Genome Institute"/>
            <consortium name="Mycorrhizal Genomics Consortium"/>
            <person name="Kohler A."/>
            <person name="Kuo A."/>
            <person name="Nagy L.G."/>
            <person name="Floudas D."/>
            <person name="Copeland A."/>
            <person name="Barry K.W."/>
            <person name="Cichocki N."/>
            <person name="Veneault-Fourrey C."/>
            <person name="LaButti K."/>
            <person name="Lindquist E.A."/>
            <person name="Lipzen A."/>
            <person name="Lundell T."/>
            <person name="Morin E."/>
            <person name="Murat C."/>
            <person name="Riley R."/>
            <person name="Ohm R."/>
            <person name="Sun H."/>
            <person name="Tunlid A."/>
            <person name="Henrissat B."/>
            <person name="Grigoriev I.V."/>
            <person name="Hibbett D.S."/>
            <person name="Martin F."/>
        </authorList>
    </citation>
    <scope>NUCLEOTIDE SEQUENCE [LARGE SCALE GENOMIC DNA]</scope>
    <source>
        <strain evidence="4">Marx 270</strain>
    </source>
</reference>
<feature type="region of interest" description="Disordered" evidence="1">
    <location>
        <begin position="219"/>
        <end position="241"/>
    </location>
</feature>
<keyword evidence="2" id="KW-0812">Transmembrane</keyword>
<evidence type="ECO:0000313" key="4">
    <source>
        <dbReference type="Proteomes" id="UP000054217"/>
    </source>
</evidence>
<gene>
    <name evidence="3" type="ORF">M404DRAFT_345559</name>
</gene>
<evidence type="ECO:0000256" key="2">
    <source>
        <dbReference type="SAM" id="Phobius"/>
    </source>
</evidence>
<dbReference type="EMBL" id="KN831957">
    <property type="protein sequence ID" value="KIO08281.1"/>
    <property type="molecule type" value="Genomic_DNA"/>
</dbReference>
<sequence>MSSSKATWDVDVVANPANEKTEQHNKSVPEASFAVQITLRTYILASSLLLGPSLLPVATALVRDPQGLKDRLGALKLALSKELGSRGLPFALAIAVGGGQCLKLLWETLKKQPKSSVPASRRSSHSLLLLFKHTLRGFIQALDSKLTAYQKVFAMNAMASGVVAAVLLHRRDRSYSSSHRRSGTKSSTLDLTLWLLVHALDALVQSRLLSGKNKATSRCASAPTRDVQARGPSSEGEPSNDIATSEILSKERIRINAWFDGLLFWACSARIMWCFFYEPQRLPRSYVKWIDRLARVDWRLLELLRAVRQGNWSYIHGSDQHGLASTLASDLRYPTSWGNPELLPAHGGQTASRAWAALGVNGRDGVGGLPCQLVHGRAVAWFGLADSCVANAIFRAVYALMEAFVIYLPVYFTPLLLTQPRSILRPGCFIPRVASAMRSAAFLSAFISSYWFAVCMTRTLVLARLLPNISHDTWDGPYGGTFAGSLVCGTSILIESAKRRGDMALYVLPKGLRASIPNNWIKSPAAKFVECAIFTLSMATLSTTAVYSPDALRGLAGWMAAFIMKGLNVTAWRKREQSTTDGLRTDVQQLRNVHRN</sequence>
<dbReference type="InterPro" id="IPR026749">
    <property type="entry name" value="Tmem135"/>
</dbReference>
<keyword evidence="4" id="KW-1185">Reference proteome</keyword>
<feature type="transmembrane region" description="Helical" evidence="2">
    <location>
        <begin position="396"/>
        <end position="418"/>
    </location>
</feature>
<dbReference type="Proteomes" id="UP000054217">
    <property type="component" value="Unassembled WGS sequence"/>
</dbReference>
<organism evidence="3 4">
    <name type="scientific">Pisolithus tinctorius Marx 270</name>
    <dbReference type="NCBI Taxonomy" id="870435"/>
    <lineage>
        <taxon>Eukaryota</taxon>
        <taxon>Fungi</taxon>
        <taxon>Dikarya</taxon>
        <taxon>Basidiomycota</taxon>
        <taxon>Agaricomycotina</taxon>
        <taxon>Agaricomycetes</taxon>
        <taxon>Agaricomycetidae</taxon>
        <taxon>Boletales</taxon>
        <taxon>Sclerodermatineae</taxon>
        <taxon>Pisolithaceae</taxon>
        <taxon>Pisolithus</taxon>
    </lineage>
</organism>
<dbReference type="AlphaFoldDB" id="A0A0C3PIC1"/>